<dbReference type="EMBL" id="CAJNOJ010000319">
    <property type="protein sequence ID" value="CAF1395805.1"/>
    <property type="molecule type" value="Genomic_DNA"/>
</dbReference>
<name>A0A815KG95_ADIRI</name>
<sequence length="91" mass="10298">MKGNNDFRTTHWNPSTDQLSPLFIKRLNFGDTIGVNQQLLSTNTNTLLNVKTDPDEISSLESLLSGVVKIFCTSIPCNFYLPWEDTQIYVS</sequence>
<comment type="caution">
    <text evidence="1">The sequence shown here is derived from an EMBL/GenBank/DDBJ whole genome shotgun (WGS) entry which is preliminary data.</text>
</comment>
<accession>A0A815KG95</accession>
<dbReference type="AlphaFoldDB" id="A0A815KG95"/>
<dbReference type="Proteomes" id="UP000663852">
    <property type="component" value="Unassembled WGS sequence"/>
</dbReference>
<proteinExistence type="predicted"/>
<evidence type="ECO:0000313" key="1">
    <source>
        <dbReference type="EMBL" id="CAF1395805.1"/>
    </source>
</evidence>
<gene>
    <name evidence="1" type="ORF">EDS130_LOCUS35728</name>
</gene>
<reference evidence="1" key="1">
    <citation type="submission" date="2021-02" db="EMBL/GenBank/DDBJ databases">
        <authorList>
            <person name="Nowell W R."/>
        </authorList>
    </citation>
    <scope>NUCLEOTIDE SEQUENCE</scope>
</reference>
<protein>
    <submittedName>
        <fullName evidence="1">Uncharacterized protein</fullName>
    </submittedName>
</protein>
<evidence type="ECO:0000313" key="2">
    <source>
        <dbReference type="Proteomes" id="UP000663852"/>
    </source>
</evidence>
<organism evidence="1 2">
    <name type="scientific">Adineta ricciae</name>
    <name type="common">Rotifer</name>
    <dbReference type="NCBI Taxonomy" id="249248"/>
    <lineage>
        <taxon>Eukaryota</taxon>
        <taxon>Metazoa</taxon>
        <taxon>Spiralia</taxon>
        <taxon>Gnathifera</taxon>
        <taxon>Rotifera</taxon>
        <taxon>Eurotatoria</taxon>
        <taxon>Bdelloidea</taxon>
        <taxon>Adinetida</taxon>
        <taxon>Adinetidae</taxon>
        <taxon>Adineta</taxon>
    </lineage>
</organism>